<dbReference type="RefSeq" id="WP_175491818.1">
    <property type="nucleotide sequence ID" value="NZ_CP076607.1"/>
</dbReference>
<evidence type="ECO:0000313" key="2">
    <source>
        <dbReference type="EMBL" id="SEN97504.1"/>
    </source>
</evidence>
<keyword evidence="4" id="KW-1185">Reference proteome</keyword>
<gene>
    <name evidence="1" type="ORF">KP014_10485</name>
    <name evidence="2" type="ORF">SAMN04487895_10458</name>
</gene>
<reference evidence="2 3" key="1">
    <citation type="submission" date="2016-10" db="EMBL/GenBank/DDBJ databases">
        <authorList>
            <person name="de Groot N.N."/>
        </authorList>
    </citation>
    <scope>NUCLEOTIDE SEQUENCE [LARGE SCALE GENOMIC DNA]</scope>
    <source>
        <strain evidence="2 3">CGMCC 1.10238</strain>
    </source>
</reference>
<proteinExistence type="predicted"/>
<accession>A0A1H8KX80</accession>
<dbReference type="AlphaFoldDB" id="A0A1H8KX80"/>
<dbReference type="EMBL" id="FODH01000004">
    <property type="protein sequence ID" value="SEN97504.1"/>
    <property type="molecule type" value="Genomic_DNA"/>
</dbReference>
<sequence>MNYEGLGNMVGRLPIAMAGIVHAFGVSGRGLSFFAKIITPDYPEMSFLPSNRQP</sequence>
<dbReference type="Proteomes" id="UP000198809">
    <property type="component" value="Unassembled WGS sequence"/>
</dbReference>
<name>A0A1H8KX80_9BACL</name>
<dbReference type="STRING" id="1333845.SAMN04487895_10458"/>
<dbReference type="Proteomes" id="UP000683429">
    <property type="component" value="Chromosome"/>
</dbReference>
<evidence type="ECO:0000313" key="1">
    <source>
        <dbReference type="EMBL" id="QWU18572.1"/>
    </source>
</evidence>
<protein>
    <submittedName>
        <fullName evidence="2">Uncharacterized protein</fullName>
    </submittedName>
</protein>
<organism evidence="2 3">
    <name type="scientific">Paenibacillus sophorae</name>
    <dbReference type="NCBI Taxonomy" id="1333845"/>
    <lineage>
        <taxon>Bacteria</taxon>
        <taxon>Bacillati</taxon>
        <taxon>Bacillota</taxon>
        <taxon>Bacilli</taxon>
        <taxon>Bacillales</taxon>
        <taxon>Paenibacillaceae</taxon>
        <taxon>Paenibacillus</taxon>
    </lineage>
</organism>
<evidence type="ECO:0000313" key="3">
    <source>
        <dbReference type="Proteomes" id="UP000198809"/>
    </source>
</evidence>
<reference evidence="1 4" key="2">
    <citation type="submission" date="2021-06" db="EMBL/GenBank/DDBJ databases">
        <title>Whole genome sequence of Paenibacillus sophorae DSM23020 for comparative genomics.</title>
        <authorList>
            <person name="Kim M.-J."/>
            <person name="Lee G."/>
            <person name="Shin J.-H."/>
        </authorList>
    </citation>
    <scope>NUCLEOTIDE SEQUENCE [LARGE SCALE GENOMIC DNA]</scope>
    <source>
        <strain evidence="1 4">DSM 23020</strain>
    </source>
</reference>
<evidence type="ECO:0000313" key="4">
    <source>
        <dbReference type="Proteomes" id="UP000683429"/>
    </source>
</evidence>
<dbReference type="EMBL" id="CP076607">
    <property type="protein sequence ID" value="QWU18572.1"/>
    <property type="molecule type" value="Genomic_DNA"/>
</dbReference>